<reference evidence="7 8" key="1">
    <citation type="submission" date="2024-02" db="EMBL/GenBank/DDBJ databases">
        <title>Janibacter sp. nov., isolated from gut of marine sandworm.</title>
        <authorList>
            <person name="Kim B."/>
            <person name="Jun M.O."/>
            <person name="Shin N.-R."/>
        </authorList>
    </citation>
    <scope>NUCLEOTIDE SEQUENCE [LARGE SCALE GENOMIC DNA]</scope>
    <source>
        <strain evidence="7 8">A1S7</strain>
    </source>
</reference>
<dbReference type="Pfam" id="PF13558">
    <property type="entry name" value="SbcC_Walker_B"/>
    <property type="match status" value="1"/>
</dbReference>
<dbReference type="InterPro" id="IPR038729">
    <property type="entry name" value="Rad50/SbcC_AAA"/>
</dbReference>
<evidence type="ECO:0000256" key="5">
    <source>
        <dbReference type="SAM" id="MobiDB-lite"/>
    </source>
</evidence>
<gene>
    <name evidence="7" type="ORF">V1351_08050</name>
</gene>
<feature type="region of interest" description="Disordered" evidence="5">
    <location>
        <begin position="285"/>
        <end position="305"/>
    </location>
</feature>
<dbReference type="SUPFAM" id="SSF52540">
    <property type="entry name" value="P-loop containing nucleoside triphosphate hydrolases"/>
    <property type="match status" value="1"/>
</dbReference>
<evidence type="ECO:0000256" key="2">
    <source>
        <dbReference type="ARBA" id="ARBA00011322"/>
    </source>
</evidence>
<sequence length="1063" mass="114645">MRLHHLTATAFGPFAGTVDLDLEDLSASGLYLIHGPTGSGKTSLLDAICFALYANVPGDRLTTSLRSQHAAASEATVVILELTLSGRRLRITRSPAYERPKKRGDGTTTEPAHVQLDEYVGGRWQSLSSRIDEAARVLDDLLGMGLDQFRRVVMLPQGDFAAFLRATDEERRAVLERLFDVTDYVSVEQRLTDQRQRAQATLTAARAALAGHTGRLTELLAETDVELSEVDGSWAATGVDPPLDQLDPDELVAVVDTVDAALDAHAGEVMTLVDDTRIRASAARTALETGRRQAERRRRGHRAQSDLDALAERADEHVERRHRLARAREAAAVLPLVSAAERARREVTSAHRARDLALASLPDLGGHGLTSVRDALLEQDDSLTTARHESEHLERLAQDLRRSEALVDTQAREVTAAAAAVARAGDRAEEVEETRSQVARAGDRLARLVPLVDRLTELMTTRRSLTDLEDEQRTTTDERQSAHEEVLARRDHLHQLVQQRLDTMAGELSAQLVDGAACAVCGSTEHPAPAPAGDQVTPEQIDAARERIVVTESRLEQSRTRDEAVASRLGVARAKAADLVEAVRELTTADELPDIDVDGDLSRDCRTLREEQVALDEVVARLEDVERAAETCTAAVARATTAHEEAVAALAGSRARHTQLEDDLAACTRRLVRLVEDHADTCPCAPLLTTADDEGPPGTDPDTVSVRDDRDDRDVGQSASSAVATARRGHRALLAATERVLAADAEIERTSTRCAEAVDLLAAALSEGDFDDEADVVAASLPRSTLSELAQAADDHEAQHAAAAAVLAEDEVVAALQEPPADLDALEVVAGDTREAAEAMARRQASAQTVRTQFLTVGNHVRRACAELGPAVEHAALVTRMATLVTGTSSDNDKRMRLSTFVLAARLERIVELANERLVDMADGRYELGHDDSGARGQRRGGLGLVVRDLWTSRVRPTTSLSGGESFTTSLALALGLADAIREESGGREFGTLFVDEGFGSLDQDSLEQVLDVLDRLRDGGRTIGVVSHVTEMRTRIPTQVQVHKTQQGSSVSVVGTTTADVA</sequence>
<evidence type="ECO:0000259" key="6">
    <source>
        <dbReference type="Pfam" id="PF13476"/>
    </source>
</evidence>
<dbReference type="EMBL" id="CP144913">
    <property type="protein sequence ID" value="WXB74928.1"/>
    <property type="molecule type" value="Genomic_DNA"/>
</dbReference>
<proteinExistence type="inferred from homology"/>
<accession>A0ABZ2MD18</accession>
<keyword evidence="4" id="KW-0175">Coiled coil</keyword>
<evidence type="ECO:0000256" key="1">
    <source>
        <dbReference type="ARBA" id="ARBA00006930"/>
    </source>
</evidence>
<feature type="region of interest" description="Disordered" evidence="5">
    <location>
        <begin position="689"/>
        <end position="724"/>
    </location>
</feature>
<dbReference type="Proteomes" id="UP001382727">
    <property type="component" value="Chromosome"/>
</dbReference>
<dbReference type="Pfam" id="PF13476">
    <property type="entry name" value="AAA_23"/>
    <property type="match status" value="1"/>
</dbReference>
<evidence type="ECO:0000256" key="3">
    <source>
        <dbReference type="ARBA" id="ARBA00013368"/>
    </source>
</evidence>
<feature type="domain" description="Rad50/SbcC-type AAA" evidence="6">
    <location>
        <begin position="10"/>
        <end position="204"/>
    </location>
</feature>
<keyword evidence="8" id="KW-1185">Reference proteome</keyword>
<dbReference type="RefSeq" id="WP_338747641.1">
    <property type="nucleotide sequence ID" value="NZ_CP144913.1"/>
</dbReference>
<evidence type="ECO:0000256" key="4">
    <source>
        <dbReference type="SAM" id="Coils"/>
    </source>
</evidence>
<evidence type="ECO:0000313" key="7">
    <source>
        <dbReference type="EMBL" id="WXB74928.1"/>
    </source>
</evidence>
<dbReference type="PANTHER" id="PTHR32114">
    <property type="entry name" value="ABC TRANSPORTER ABCH.3"/>
    <property type="match status" value="1"/>
</dbReference>
<organism evidence="7 8">
    <name type="scientific">Janibacter alittae</name>
    <dbReference type="NCBI Taxonomy" id="3115209"/>
    <lineage>
        <taxon>Bacteria</taxon>
        <taxon>Bacillati</taxon>
        <taxon>Actinomycetota</taxon>
        <taxon>Actinomycetes</taxon>
        <taxon>Micrococcales</taxon>
        <taxon>Intrasporangiaceae</taxon>
        <taxon>Janibacter</taxon>
    </lineage>
</organism>
<dbReference type="Gene3D" id="3.40.50.300">
    <property type="entry name" value="P-loop containing nucleotide triphosphate hydrolases"/>
    <property type="match status" value="2"/>
</dbReference>
<protein>
    <recommendedName>
        <fullName evidence="3">Nuclease SbcCD subunit C</fullName>
    </recommendedName>
</protein>
<comment type="similarity">
    <text evidence="1">Belongs to the SMC family. SbcC subfamily.</text>
</comment>
<name>A0ABZ2MD18_9MICO</name>
<dbReference type="PANTHER" id="PTHR32114:SF2">
    <property type="entry name" value="ABC TRANSPORTER ABCH.3"/>
    <property type="match status" value="1"/>
</dbReference>
<comment type="subunit">
    <text evidence="2">Heterodimer of SbcC and SbcD.</text>
</comment>
<dbReference type="InterPro" id="IPR027417">
    <property type="entry name" value="P-loop_NTPase"/>
</dbReference>
<feature type="compositionally biased region" description="Basic and acidic residues" evidence="5">
    <location>
        <begin position="705"/>
        <end position="715"/>
    </location>
</feature>
<feature type="coiled-coil region" evidence="4">
    <location>
        <begin position="383"/>
        <end position="413"/>
    </location>
</feature>
<evidence type="ECO:0000313" key="8">
    <source>
        <dbReference type="Proteomes" id="UP001382727"/>
    </source>
</evidence>